<comment type="caution">
    <text evidence="1">The sequence shown here is derived from an EMBL/GenBank/DDBJ whole genome shotgun (WGS) entry which is preliminary data.</text>
</comment>
<name>A0A1R3IBX4_COCAP</name>
<dbReference type="Proteomes" id="UP000188268">
    <property type="component" value="Unassembled WGS sequence"/>
</dbReference>
<reference evidence="1 2" key="1">
    <citation type="submission" date="2013-09" db="EMBL/GenBank/DDBJ databases">
        <title>Corchorus capsularis genome sequencing.</title>
        <authorList>
            <person name="Alam M."/>
            <person name="Haque M.S."/>
            <person name="Islam M.S."/>
            <person name="Emdad E.M."/>
            <person name="Islam M.M."/>
            <person name="Ahmed B."/>
            <person name="Halim A."/>
            <person name="Hossen Q.M.M."/>
            <person name="Hossain M.Z."/>
            <person name="Ahmed R."/>
            <person name="Khan M.M."/>
            <person name="Islam R."/>
            <person name="Rashid M.M."/>
            <person name="Khan S.A."/>
            <person name="Rahman M.S."/>
            <person name="Alam M."/>
        </authorList>
    </citation>
    <scope>NUCLEOTIDE SEQUENCE [LARGE SCALE GENOMIC DNA]</scope>
    <source>
        <strain evidence="2">cv. CVL-1</strain>
        <tissue evidence="1">Whole seedling</tissue>
    </source>
</reference>
<keyword evidence="2" id="KW-1185">Reference proteome</keyword>
<evidence type="ECO:0000313" key="2">
    <source>
        <dbReference type="Proteomes" id="UP000188268"/>
    </source>
</evidence>
<protein>
    <submittedName>
        <fullName evidence="1">Uncharacterized protein</fullName>
    </submittedName>
</protein>
<gene>
    <name evidence="1" type="ORF">CCACVL1_13188</name>
</gene>
<proteinExistence type="predicted"/>
<dbReference type="Gramene" id="OMO80079">
    <property type="protein sequence ID" value="OMO80079"/>
    <property type="gene ID" value="CCACVL1_13188"/>
</dbReference>
<evidence type="ECO:0000313" key="1">
    <source>
        <dbReference type="EMBL" id="OMO80079.1"/>
    </source>
</evidence>
<dbReference type="AlphaFoldDB" id="A0A1R3IBX4"/>
<organism evidence="1 2">
    <name type="scientific">Corchorus capsularis</name>
    <name type="common">Jute</name>
    <dbReference type="NCBI Taxonomy" id="210143"/>
    <lineage>
        <taxon>Eukaryota</taxon>
        <taxon>Viridiplantae</taxon>
        <taxon>Streptophyta</taxon>
        <taxon>Embryophyta</taxon>
        <taxon>Tracheophyta</taxon>
        <taxon>Spermatophyta</taxon>
        <taxon>Magnoliopsida</taxon>
        <taxon>eudicotyledons</taxon>
        <taxon>Gunneridae</taxon>
        <taxon>Pentapetalae</taxon>
        <taxon>rosids</taxon>
        <taxon>malvids</taxon>
        <taxon>Malvales</taxon>
        <taxon>Malvaceae</taxon>
        <taxon>Grewioideae</taxon>
        <taxon>Apeibeae</taxon>
        <taxon>Corchorus</taxon>
    </lineage>
</organism>
<accession>A0A1R3IBX4</accession>
<dbReference type="EMBL" id="AWWV01010328">
    <property type="protein sequence ID" value="OMO80079.1"/>
    <property type="molecule type" value="Genomic_DNA"/>
</dbReference>
<sequence length="84" mass="9624">MAITKPRRFETGKFAEHNGGIKIERKGEKGFDLKHPICFCFQFLLSGFRTSKISLMLLFCSGGGRRMIYGDAPLRDRWVSDPRV</sequence>